<sequence>MIVGSPTQSQFSDANQEDSAKEKSARPILATALSTASPDLFVEIKINHEDIDYERMYCSSCNAVVVPKTSVFKSIQISKAAMKIERRKKKTELTANLGSQHTLPLLEHLYTPKNSQFSIQLFTIKELILKFCRSTKHTGSLDALLESNSKKRLTYPSPTRWGGWIPVIGNFLKIYNQASVLT</sequence>
<evidence type="ECO:0000313" key="2">
    <source>
        <dbReference type="Proteomes" id="UP000887574"/>
    </source>
</evidence>
<dbReference type="AlphaFoldDB" id="A0A915E326"/>
<keyword evidence="2" id="KW-1185">Reference proteome</keyword>
<accession>A0A915E326</accession>
<feature type="compositionally biased region" description="Polar residues" evidence="1">
    <location>
        <begin position="1"/>
        <end position="14"/>
    </location>
</feature>
<reference evidence="3" key="1">
    <citation type="submission" date="2022-11" db="UniProtKB">
        <authorList>
            <consortium name="WormBaseParasite"/>
        </authorList>
    </citation>
    <scope>IDENTIFICATION</scope>
</reference>
<evidence type="ECO:0000313" key="3">
    <source>
        <dbReference type="WBParaSite" id="jg25951"/>
    </source>
</evidence>
<protein>
    <submittedName>
        <fullName evidence="3">Uncharacterized protein</fullName>
    </submittedName>
</protein>
<name>A0A915E326_9BILA</name>
<evidence type="ECO:0000256" key="1">
    <source>
        <dbReference type="SAM" id="MobiDB-lite"/>
    </source>
</evidence>
<dbReference type="Proteomes" id="UP000887574">
    <property type="component" value="Unplaced"/>
</dbReference>
<proteinExistence type="predicted"/>
<dbReference type="WBParaSite" id="jg25951">
    <property type="protein sequence ID" value="jg25951"/>
    <property type="gene ID" value="jg25951"/>
</dbReference>
<feature type="region of interest" description="Disordered" evidence="1">
    <location>
        <begin position="1"/>
        <end position="25"/>
    </location>
</feature>
<organism evidence="2 3">
    <name type="scientific">Ditylenchus dipsaci</name>
    <dbReference type="NCBI Taxonomy" id="166011"/>
    <lineage>
        <taxon>Eukaryota</taxon>
        <taxon>Metazoa</taxon>
        <taxon>Ecdysozoa</taxon>
        <taxon>Nematoda</taxon>
        <taxon>Chromadorea</taxon>
        <taxon>Rhabditida</taxon>
        <taxon>Tylenchina</taxon>
        <taxon>Tylenchomorpha</taxon>
        <taxon>Sphaerularioidea</taxon>
        <taxon>Anguinidae</taxon>
        <taxon>Anguininae</taxon>
        <taxon>Ditylenchus</taxon>
    </lineage>
</organism>